<keyword evidence="2" id="KW-0238">DNA-binding</keyword>
<dbReference type="SMART" id="SM00421">
    <property type="entry name" value="HTH_LUXR"/>
    <property type="match status" value="1"/>
</dbReference>
<reference evidence="6 7" key="1">
    <citation type="submission" date="2020-09" db="EMBL/GenBank/DDBJ databases">
        <title>Genome sequences of type strains of Chitinophaga qingshengii and Chitinophaga varians.</title>
        <authorList>
            <person name="Kittiwongwattana C."/>
        </authorList>
    </citation>
    <scope>NUCLEOTIDE SEQUENCE [LARGE SCALE GENOMIC DNA]</scope>
    <source>
        <strain evidence="6 7">JCM 30026</strain>
    </source>
</reference>
<evidence type="ECO:0000256" key="1">
    <source>
        <dbReference type="ARBA" id="ARBA00023015"/>
    </source>
</evidence>
<sequence>MKWHAITRNRENILYGLSLAVLLFLLKWLELRFLVIQHAVEVYVGVIALLFTALGIWLALKLAKPRVETVIIEKPVPVAAPLPSSLNTDEQDRLGLSTRELEVLQLMADGLSNQEIAGRLFVSLNTVKTHASRLFEKLDVKRRTQAVDKAKRLNIIS</sequence>
<keyword evidence="4" id="KW-0472">Membrane</keyword>
<dbReference type="PANTHER" id="PTHR44688">
    <property type="entry name" value="DNA-BINDING TRANSCRIPTIONAL ACTIVATOR DEVR_DOSR"/>
    <property type="match status" value="1"/>
</dbReference>
<proteinExistence type="predicted"/>
<dbReference type="InterPro" id="IPR016032">
    <property type="entry name" value="Sig_transdc_resp-reg_C-effctor"/>
</dbReference>
<evidence type="ECO:0000256" key="2">
    <source>
        <dbReference type="ARBA" id="ARBA00023125"/>
    </source>
</evidence>
<dbReference type="PRINTS" id="PR00038">
    <property type="entry name" value="HTHLUXR"/>
</dbReference>
<gene>
    <name evidence="6" type="ORF">ICL07_29215</name>
</gene>
<keyword evidence="4" id="KW-0812">Transmembrane</keyword>
<keyword evidence="3" id="KW-0804">Transcription</keyword>
<evidence type="ECO:0000256" key="4">
    <source>
        <dbReference type="SAM" id="Phobius"/>
    </source>
</evidence>
<dbReference type="EMBL" id="JACVFC010000005">
    <property type="protein sequence ID" value="MBC9934503.1"/>
    <property type="molecule type" value="Genomic_DNA"/>
</dbReference>
<protein>
    <submittedName>
        <fullName evidence="6">Response regulator transcription factor</fullName>
    </submittedName>
</protein>
<dbReference type="PROSITE" id="PS50043">
    <property type="entry name" value="HTH_LUXR_2"/>
    <property type="match status" value="1"/>
</dbReference>
<keyword evidence="1" id="KW-0805">Transcription regulation</keyword>
<keyword evidence="4" id="KW-1133">Transmembrane helix</keyword>
<evidence type="ECO:0000313" key="7">
    <source>
        <dbReference type="Proteomes" id="UP000659124"/>
    </source>
</evidence>
<dbReference type="RefSeq" id="WP_188091594.1">
    <property type="nucleotide sequence ID" value="NZ_JACVFC010000005.1"/>
</dbReference>
<dbReference type="PANTHER" id="PTHR44688:SF16">
    <property type="entry name" value="DNA-BINDING TRANSCRIPTIONAL ACTIVATOR DEVR_DOSR"/>
    <property type="match status" value="1"/>
</dbReference>
<accession>A0ABR7TWX4</accession>
<dbReference type="PROSITE" id="PS00622">
    <property type="entry name" value="HTH_LUXR_1"/>
    <property type="match status" value="1"/>
</dbReference>
<feature type="transmembrane region" description="Helical" evidence="4">
    <location>
        <begin position="12"/>
        <end position="29"/>
    </location>
</feature>
<dbReference type="Gene3D" id="1.10.10.10">
    <property type="entry name" value="Winged helix-like DNA-binding domain superfamily/Winged helix DNA-binding domain"/>
    <property type="match status" value="1"/>
</dbReference>
<feature type="transmembrane region" description="Helical" evidence="4">
    <location>
        <begin position="35"/>
        <end position="60"/>
    </location>
</feature>
<dbReference type="InterPro" id="IPR000792">
    <property type="entry name" value="Tscrpt_reg_LuxR_C"/>
</dbReference>
<evidence type="ECO:0000259" key="5">
    <source>
        <dbReference type="PROSITE" id="PS50043"/>
    </source>
</evidence>
<name>A0ABR7TWX4_9BACT</name>
<dbReference type="InterPro" id="IPR036388">
    <property type="entry name" value="WH-like_DNA-bd_sf"/>
</dbReference>
<evidence type="ECO:0000256" key="3">
    <source>
        <dbReference type="ARBA" id="ARBA00023163"/>
    </source>
</evidence>
<dbReference type="Proteomes" id="UP000659124">
    <property type="component" value="Unassembled WGS sequence"/>
</dbReference>
<evidence type="ECO:0000313" key="6">
    <source>
        <dbReference type="EMBL" id="MBC9934503.1"/>
    </source>
</evidence>
<feature type="domain" description="HTH luxR-type" evidence="5">
    <location>
        <begin position="89"/>
        <end position="154"/>
    </location>
</feature>
<dbReference type="CDD" id="cd06170">
    <property type="entry name" value="LuxR_C_like"/>
    <property type="match status" value="1"/>
</dbReference>
<dbReference type="Pfam" id="PF00196">
    <property type="entry name" value="GerE"/>
    <property type="match status" value="1"/>
</dbReference>
<organism evidence="6 7">
    <name type="scientific">Chitinophaga qingshengii</name>
    <dbReference type="NCBI Taxonomy" id="1569794"/>
    <lineage>
        <taxon>Bacteria</taxon>
        <taxon>Pseudomonadati</taxon>
        <taxon>Bacteroidota</taxon>
        <taxon>Chitinophagia</taxon>
        <taxon>Chitinophagales</taxon>
        <taxon>Chitinophagaceae</taxon>
        <taxon>Chitinophaga</taxon>
    </lineage>
</organism>
<keyword evidence="7" id="KW-1185">Reference proteome</keyword>
<dbReference type="SUPFAM" id="SSF46894">
    <property type="entry name" value="C-terminal effector domain of the bipartite response regulators"/>
    <property type="match status" value="1"/>
</dbReference>
<comment type="caution">
    <text evidence="6">The sequence shown here is derived from an EMBL/GenBank/DDBJ whole genome shotgun (WGS) entry which is preliminary data.</text>
</comment>